<feature type="region of interest" description="Disordered" evidence="1">
    <location>
        <begin position="1"/>
        <end position="25"/>
    </location>
</feature>
<organism evidence="2 3">
    <name type="scientific">Steinernema carpocapsae</name>
    <name type="common">Entomopathogenic nematode</name>
    <dbReference type="NCBI Taxonomy" id="34508"/>
    <lineage>
        <taxon>Eukaryota</taxon>
        <taxon>Metazoa</taxon>
        <taxon>Ecdysozoa</taxon>
        <taxon>Nematoda</taxon>
        <taxon>Chromadorea</taxon>
        <taxon>Rhabditida</taxon>
        <taxon>Tylenchina</taxon>
        <taxon>Panagrolaimomorpha</taxon>
        <taxon>Strongyloidoidea</taxon>
        <taxon>Steinernematidae</taxon>
        <taxon>Steinernema</taxon>
    </lineage>
</organism>
<gene>
    <name evidence="2" type="ORF">L596_004920</name>
</gene>
<sequence length="309" mass="35368">MTTSLESKEMTEDQRRPNEVEMHDGETKGVNAKIYISPSKVVSDIILTKDENHTPFKVTMKKVSELTRDPELTVDELVNDLQRELAESQKVATTESPKDIEEKNLEAFAQFDESEVCNSVACDFEDGTLCNWVSSRDELSPSSPHYLRKSRSTHFIRRSWYNWVGRYRNRVTGIARAQVFSHSNQRFAAAYVRPKQRATLTANILSGEKETLRFRAWEATRDVQLRVCCDNTQNCVFETEKGVKRGTRRWIEHMATCPQGTKKVIFECINLGIFQGACGIDNVFFVNDYCPVLLPRASLHEGGSRHLHI</sequence>
<dbReference type="Proteomes" id="UP000298663">
    <property type="component" value="Chromosome X"/>
</dbReference>
<dbReference type="EMBL" id="AZBU02000001">
    <property type="protein sequence ID" value="TMS38125.1"/>
    <property type="molecule type" value="Genomic_DNA"/>
</dbReference>
<keyword evidence="3" id="KW-1185">Reference proteome</keyword>
<dbReference type="STRING" id="34508.A0A4U8UYT6"/>
<dbReference type="EMBL" id="CM016762">
    <property type="protein sequence ID" value="TMS38125.1"/>
    <property type="molecule type" value="Genomic_DNA"/>
</dbReference>
<evidence type="ECO:0000256" key="1">
    <source>
        <dbReference type="SAM" id="MobiDB-lite"/>
    </source>
</evidence>
<evidence type="ECO:0000313" key="3">
    <source>
        <dbReference type="Proteomes" id="UP000298663"/>
    </source>
</evidence>
<proteinExistence type="predicted"/>
<protein>
    <recommendedName>
        <fullName evidence="4">MAM domain-containing protein</fullName>
    </recommendedName>
</protein>
<comment type="caution">
    <text evidence="2">The sequence shown here is derived from an EMBL/GenBank/DDBJ whole genome shotgun (WGS) entry which is preliminary data.</text>
</comment>
<reference evidence="2 3" key="2">
    <citation type="journal article" date="2019" name="G3 (Bethesda)">
        <title>Hybrid Assembly of the Genome of the Entomopathogenic Nematode Steinernema carpocapsae Identifies the X-Chromosome.</title>
        <authorList>
            <person name="Serra L."/>
            <person name="Macchietto M."/>
            <person name="Macias-Munoz A."/>
            <person name="McGill C.J."/>
            <person name="Rodriguez I.M."/>
            <person name="Rodriguez B."/>
            <person name="Murad R."/>
            <person name="Mortazavi A."/>
        </authorList>
    </citation>
    <scope>NUCLEOTIDE SEQUENCE [LARGE SCALE GENOMIC DNA]</scope>
    <source>
        <strain evidence="2 3">ALL</strain>
    </source>
</reference>
<dbReference type="AlphaFoldDB" id="A0A4U8UYT6"/>
<reference evidence="2 3" key="1">
    <citation type="journal article" date="2015" name="Genome Biol.">
        <title>Comparative genomics of Steinernema reveals deeply conserved gene regulatory networks.</title>
        <authorList>
            <person name="Dillman A.R."/>
            <person name="Macchietto M."/>
            <person name="Porter C.F."/>
            <person name="Rogers A."/>
            <person name="Williams B."/>
            <person name="Antoshechkin I."/>
            <person name="Lee M.M."/>
            <person name="Goodwin Z."/>
            <person name="Lu X."/>
            <person name="Lewis E.E."/>
            <person name="Goodrich-Blair H."/>
            <person name="Stock S.P."/>
            <person name="Adams B.J."/>
            <person name="Sternberg P.W."/>
            <person name="Mortazavi A."/>
        </authorList>
    </citation>
    <scope>NUCLEOTIDE SEQUENCE [LARGE SCALE GENOMIC DNA]</scope>
    <source>
        <strain evidence="2 3">ALL</strain>
    </source>
</reference>
<evidence type="ECO:0008006" key="4">
    <source>
        <dbReference type="Google" id="ProtNLM"/>
    </source>
</evidence>
<accession>A0A4U8UYT6</accession>
<name>A0A4U8UYT6_STECR</name>
<dbReference type="OrthoDB" id="5877346at2759"/>
<evidence type="ECO:0000313" key="2">
    <source>
        <dbReference type="EMBL" id="TMS38125.1"/>
    </source>
</evidence>
<dbReference type="Gene3D" id="2.60.120.200">
    <property type="match status" value="1"/>
</dbReference>